<keyword evidence="1" id="KW-1133">Transmembrane helix</keyword>
<protein>
    <submittedName>
        <fullName evidence="2">Uncharacterized protein</fullName>
    </submittedName>
</protein>
<dbReference type="Proteomes" id="UP000198694">
    <property type="component" value="Unassembled WGS sequence"/>
</dbReference>
<dbReference type="AlphaFoldDB" id="A0A1G8VGP2"/>
<name>A0A1G8VGP2_9BACI</name>
<reference evidence="2 3" key="1">
    <citation type="submission" date="2016-10" db="EMBL/GenBank/DDBJ databases">
        <authorList>
            <person name="de Groot N.N."/>
        </authorList>
    </citation>
    <scope>NUCLEOTIDE SEQUENCE [LARGE SCALE GENOMIC DNA]</scope>
    <source>
        <strain evidence="2 3">CGMCC 1.6502</strain>
    </source>
</reference>
<feature type="transmembrane region" description="Helical" evidence="1">
    <location>
        <begin position="7"/>
        <end position="27"/>
    </location>
</feature>
<accession>A0A1G8VGP2</accession>
<feature type="transmembrane region" description="Helical" evidence="1">
    <location>
        <begin position="33"/>
        <end position="53"/>
    </location>
</feature>
<gene>
    <name evidence="2" type="ORF">SAMN05216243_0096</name>
</gene>
<dbReference type="EMBL" id="FNFL01000001">
    <property type="protein sequence ID" value="SDJ65193.1"/>
    <property type="molecule type" value="Genomic_DNA"/>
</dbReference>
<keyword evidence="3" id="KW-1185">Reference proteome</keyword>
<proteinExistence type="predicted"/>
<dbReference type="RefSeq" id="WP_093210250.1">
    <property type="nucleotide sequence ID" value="NZ_FNFL01000001.1"/>
</dbReference>
<dbReference type="OrthoDB" id="2940156at2"/>
<keyword evidence="1" id="KW-0472">Membrane</keyword>
<dbReference type="STRING" id="407036.SAMN05216243_0096"/>
<evidence type="ECO:0000313" key="2">
    <source>
        <dbReference type="EMBL" id="SDJ65193.1"/>
    </source>
</evidence>
<evidence type="ECO:0000313" key="3">
    <source>
        <dbReference type="Proteomes" id="UP000198694"/>
    </source>
</evidence>
<organism evidence="2 3">
    <name type="scientific">Sediminibacillus albus</name>
    <dbReference type="NCBI Taxonomy" id="407036"/>
    <lineage>
        <taxon>Bacteria</taxon>
        <taxon>Bacillati</taxon>
        <taxon>Bacillota</taxon>
        <taxon>Bacilli</taxon>
        <taxon>Bacillales</taxon>
        <taxon>Bacillaceae</taxon>
        <taxon>Sediminibacillus</taxon>
    </lineage>
</organism>
<evidence type="ECO:0000256" key="1">
    <source>
        <dbReference type="SAM" id="Phobius"/>
    </source>
</evidence>
<sequence length="74" mass="8015">MAVGRILYILGMVFAVYSSAVFIFSFFSGGGNIIMVFGILNGVMAMGVGDLVIDSHHRKRQMNQADTDEKEAAV</sequence>
<keyword evidence="1" id="KW-0812">Transmembrane</keyword>